<gene>
    <name evidence="8" type="ORF">RN001_010718</name>
</gene>
<dbReference type="InterPro" id="IPR033116">
    <property type="entry name" value="TRYPSIN_SER"/>
</dbReference>
<evidence type="ECO:0000256" key="4">
    <source>
        <dbReference type="ARBA" id="ARBA00022825"/>
    </source>
</evidence>
<dbReference type="FunFam" id="2.40.10.10:FF:000068">
    <property type="entry name" value="transmembrane protease serine 2"/>
    <property type="match status" value="1"/>
</dbReference>
<dbReference type="PRINTS" id="PR00722">
    <property type="entry name" value="CHYMOTRYPSIN"/>
</dbReference>
<dbReference type="Gene3D" id="2.40.10.10">
    <property type="entry name" value="Trypsin-like serine proteases"/>
    <property type="match status" value="5"/>
</dbReference>
<dbReference type="SUPFAM" id="SSF50494">
    <property type="entry name" value="Trypsin-like serine proteases"/>
    <property type="match status" value="4"/>
</dbReference>
<dbReference type="PANTHER" id="PTHR24276">
    <property type="entry name" value="POLYSERASE-RELATED"/>
    <property type="match status" value="1"/>
</dbReference>
<dbReference type="PROSITE" id="PS00134">
    <property type="entry name" value="TRYPSIN_HIS"/>
    <property type="match status" value="2"/>
</dbReference>
<sequence length="791" mass="87512">MFDGRIVGGEDANINDHLYVVSVEHNESHICGGCILNENTVLTAAHCTKEKKAETFQVRAGSNRTKTGGIVVNVTRVVQHPRFRSNSLNHDVCILELVASLNIGIKINLPLINEKVPIGAEAETVGWGKTDEIGDMAFHLQTVKIKRITNGKCNLYYRVLAQNVCDSKRPMLDGRIVGGEDANINDHLYVVSVIYSEHHICGGSILKENMVLTAAHCTNGRNAIIFWVRAGSNHTNTGGTIVNVKRVVQHPRYESHSINYDVSILELVASLTIGIKINLLFINENVPIGAEAEIVGWGRTAENGYQAFHLQKVKMKRITNDKCNSTYRVLAQNVCDSKRPMFDGRIVGGEVANINDHLYLVSVQRHEYHICGGSILNENMVLTAAHCTKGKKAETFQVRAGSNHTNTGGTVVNVKRVVQHPRFHLPSVNYDVCILELIASLTIGIKINLPLINEKVPIGAEAEAAGWGITSENSYEASDLQKVKIKRITNDKCNSSYRGRITSTMFCFFEDMKDTCYGDSGGPLVYDNKLIVLAQNVCDSKRPMFDGRIVGGEVANINDHLYVVSVQLHEIHFCGGCILNENMVLTAAHCTNEEKAETFRVRAGSNHTKTGGTVVNVTRVVQHPKFHPHTLNYDVSILELVASLTIGIKINLPLINEKVPIGAEAEAAGWGRTSEDSDMASHLQKVKIKRITNDKCNLSYRGRITSAMFCFFEDLKDTCQVGRILPTAHIISYVGNIPPGAHWDDVLPKCIFLVMWDLENPFHRQNALEYLYSLPSDEENSDKEPDDDANG</sequence>
<evidence type="ECO:0000256" key="5">
    <source>
        <dbReference type="ARBA" id="ARBA00023157"/>
    </source>
</evidence>
<name>A0AAN7PWP7_9COLE</name>
<keyword evidence="2 6" id="KW-0645">Protease</keyword>
<feature type="domain" description="Peptidase S1" evidence="7">
    <location>
        <begin position="346"/>
        <end position="639"/>
    </location>
</feature>
<dbReference type="Pfam" id="PF00089">
    <property type="entry name" value="Trypsin"/>
    <property type="match status" value="4"/>
</dbReference>
<dbReference type="PROSITE" id="PS50240">
    <property type="entry name" value="TRYPSIN_DOM"/>
    <property type="match status" value="2"/>
</dbReference>
<dbReference type="SMART" id="SM00020">
    <property type="entry name" value="Tryp_SPc"/>
    <property type="match status" value="4"/>
</dbReference>
<keyword evidence="3 6" id="KW-0378">Hydrolase</keyword>
<organism evidence="8 9">
    <name type="scientific">Aquatica leii</name>
    <dbReference type="NCBI Taxonomy" id="1421715"/>
    <lineage>
        <taxon>Eukaryota</taxon>
        <taxon>Metazoa</taxon>
        <taxon>Ecdysozoa</taxon>
        <taxon>Arthropoda</taxon>
        <taxon>Hexapoda</taxon>
        <taxon>Insecta</taxon>
        <taxon>Pterygota</taxon>
        <taxon>Neoptera</taxon>
        <taxon>Endopterygota</taxon>
        <taxon>Coleoptera</taxon>
        <taxon>Polyphaga</taxon>
        <taxon>Elateriformia</taxon>
        <taxon>Elateroidea</taxon>
        <taxon>Lampyridae</taxon>
        <taxon>Luciolinae</taxon>
        <taxon>Aquatica</taxon>
    </lineage>
</organism>
<evidence type="ECO:0000256" key="1">
    <source>
        <dbReference type="ARBA" id="ARBA00007664"/>
    </source>
</evidence>
<keyword evidence="4 6" id="KW-0720">Serine protease</keyword>
<comment type="caution">
    <text evidence="8">The sequence shown here is derived from an EMBL/GenBank/DDBJ whole genome shotgun (WGS) entry which is preliminary data.</text>
</comment>
<dbReference type="InterPro" id="IPR009003">
    <property type="entry name" value="Peptidase_S1_PA"/>
</dbReference>
<dbReference type="CDD" id="cd00190">
    <property type="entry name" value="Tryp_SPc"/>
    <property type="match status" value="4"/>
</dbReference>
<dbReference type="AlphaFoldDB" id="A0AAN7PWP7"/>
<feature type="domain" description="Peptidase S1" evidence="7">
    <location>
        <begin position="6"/>
        <end position="303"/>
    </location>
</feature>
<dbReference type="InterPro" id="IPR018114">
    <property type="entry name" value="TRYPSIN_HIS"/>
</dbReference>
<proteinExistence type="inferred from homology"/>
<dbReference type="PANTHER" id="PTHR24276:SF91">
    <property type="entry name" value="AT26814P-RELATED"/>
    <property type="match status" value="1"/>
</dbReference>
<protein>
    <recommendedName>
        <fullName evidence="7">Peptidase S1 domain-containing protein</fullName>
    </recommendedName>
</protein>
<dbReference type="InterPro" id="IPR050430">
    <property type="entry name" value="Peptidase_S1"/>
</dbReference>
<dbReference type="Proteomes" id="UP001353858">
    <property type="component" value="Unassembled WGS sequence"/>
</dbReference>
<dbReference type="InterPro" id="IPR043504">
    <property type="entry name" value="Peptidase_S1_PA_chymotrypsin"/>
</dbReference>
<dbReference type="FunFam" id="2.40.10.10:FF:000073">
    <property type="entry name" value="Trypsin alpha"/>
    <property type="match status" value="3"/>
</dbReference>
<evidence type="ECO:0000259" key="7">
    <source>
        <dbReference type="PROSITE" id="PS50240"/>
    </source>
</evidence>
<dbReference type="InterPro" id="IPR001254">
    <property type="entry name" value="Trypsin_dom"/>
</dbReference>
<reference evidence="9" key="1">
    <citation type="submission" date="2023-01" db="EMBL/GenBank/DDBJ databases">
        <title>Key to firefly adult light organ development and bioluminescence: homeobox transcription factors regulate luciferase expression and transportation to peroxisome.</title>
        <authorList>
            <person name="Fu X."/>
        </authorList>
    </citation>
    <scope>NUCLEOTIDE SEQUENCE [LARGE SCALE GENOMIC DNA]</scope>
</reference>
<keyword evidence="5" id="KW-1015">Disulfide bond</keyword>
<dbReference type="EMBL" id="JARPUR010000004">
    <property type="protein sequence ID" value="KAK4878212.1"/>
    <property type="molecule type" value="Genomic_DNA"/>
</dbReference>
<evidence type="ECO:0000313" key="8">
    <source>
        <dbReference type="EMBL" id="KAK4878212.1"/>
    </source>
</evidence>
<evidence type="ECO:0000256" key="6">
    <source>
        <dbReference type="RuleBase" id="RU363034"/>
    </source>
</evidence>
<dbReference type="GO" id="GO:0004252">
    <property type="term" value="F:serine-type endopeptidase activity"/>
    <property type="evidence" value="ECO:0007669"/>
    <property type="project" value="InterPro"/>
</dbReference>
<evidence type="ECO:0000313" key="9">
    <source>
        <dbReference type="Proteomes" id="UP001353858"/>
    </source>
</evidence>
<dbReference type="InterPro" id="IPR001314">
    <property type="entry name" value="Peptidase_S1A"/>
</dbReference>
<dbReference type="GO" id="GO:0006508">
    <property type="term" value="P:proteolysis"/>
    <property type="evidence" value="ECO:0007669"/>
    <property type="project" value="UniProtKB-KW"/>
</dbReference>
<comment type="similarity">
    <text evidence="1">Belongs to the peptidase S1 family.</text>
</comment>
<accession>A0AAN7PWP7</accession>
<evidence type="ECO:0000256" key="2">
    <source>
        <dbReference type="ARBA" id="ARBA00022670"/>
    </source>
</evidence>
<evidence type="ECO:0000256" key="3">
    <source>
        <dbReference type="ARBA" id="ARBA00022801"/>
    </source>
</evidence>
<keyword evidence="9" id="KW-1185">Reference proteome</keyword>
<dbReference type="PROSITE" id="PS00135">
    <property type="entry name" value="TRYPSIN_SER"/>
    <property type="match status" value="1"/>
</dbReference>